<organism evidence="1 3">
    <name type="scientific">Smittium simulii</name>
    <dbReference type="NCBI Taxonomy" id="133385"/>
    <lineage>
        <taxon>Eukaryota</taxon>
        <taxon>Fungi</taxon>
        <taxon>Fungi incertae sedis</taxon>
        <taxon>Zoopagomycota</taxon>
        <taxon>Kickxellomycotina</taxon>
        <taxon>Harpellomycetes</taxon>
        <taxon>Harpellales</taxon>
        <taxon>Legeriomycetaceae</taxon>
        <taxon>Smittium</taxon>
    </lineage>
</organism>
<dbReference type="Proteomes" id="UP000245383">
    <property type="component" value="Unassembled WGS sequence"/>
</dbReference>
<dbReference type="EMBL" id="MBFR01000084">
    <property type="protein sequence ID" value="PVU94576.1"/>
    <property type="molecule type" value="Genomic_DNA"/>
</dbReference>
<name>A0A2T9YQI9_9FUNG</name>
<sequence length="55" mass="6611">MFYVEQVKILYFRNNPLDNKNIMTVKLRNLPLLRLKVNLTYYNKLYGNGENMVSL</sequence>
<evidence type="ECO:0000313" key="2">
    <source>
        <dbReference type="EMBL" id="PVU98253.1"/>
    </source>
</evidence>
<accession>A0A2T9YQI9</accession>
<evidence type="ECO:0000313" key="1">
    <source>
        <dbReference type="EMBL" id="PVU94576.1"/>
    </source>
</evidence>
<dbReference type="EMBL" id="MBFR01000001">
    <property type="protein sequence ID" value="PVU98253.1"/>
    <property type="molecule type" value="Genomic_DNA"/>
</dbReference>
<comment type="caution">
    <text evidence="1">The sequence shown here is derived from an EMBL/GenBank/DDBJ whole genome shotgun (WGS) entry which is preliminary data.</text>
</comment>
<proteinExistence type="predicted"/>
<keyword evidence="3" id="KW-1185">Reference proteome</keyword>
<gene>
    <name evidence="2" type="ORF">BB561_000020</name>
    <name evidence="1" type="ORF">BB561_002440</name>
</gene>
<evidence type="ECO:0000313" key="3">
    <source>
        <dbReference type="Proteomes" id="UP000245383"/>
    </source>
</evidence>
<protein>
    <submittedName>
        <fullName evidence="1">Uncharacterized protein</fullName>
    </submittedName>
</protein>
<reference evidence="1 3" key="1">
    <citation type="journal article" date="2018" name="MBio">
        <title>Comparative Genomics Reveals the Core Gene Toolbox for the Fungus-Insect Symbiosis.</title>
        <authorList>
            <person name="Wang Y."/>
            <person name="Stata M."/>
            <person name="Wang W."/>
            <person name="Stajich J.E."/>
            <person name="White M.M."/>
            <person name="Moncalvo J.M."/>
        </authorList>
    </citation>
    <scope>NUCLEOTIDE SEQUENCE [LARGE SCALE GENOMIC DNA]</scope>
    <source>
        <strain evidence="1 3">SWE-8-4</strain>
    </source>
</reference>
<dbReference type="AlphaFoldDB" id="A0A2T9YQI9"/>